<reference evidence="1 2" key="1">
    <citation type="submission" date="2018-08" db="EMBL/GenBank/DDBJ databases">
        <title>Genomic Encyclopedia of Archaeal and Bacterial Type Strains, Phase II (KMG-II): from individual species to whole genera.</title>
        <authorList>
            <person name="Goeker M."/>
        </authorList>
    </citation>
    <scope>NUCLEOTIDE SEQUENCE [LARGE SCALE GENOMIC DNA]</scope>
    <source>
        <strain evidence="1 2">DSM 582</strain>
    </source>
</reference>
<dbReference type="AlphaFoldDB" id="A0AAQ0HIP1"/>
<comment type="caution">
    <text evidence="1">The sequence shown here is derived from an EMBL/GenBank/DDBJ whole genome shotgun (WGS) entry which is preliminary data.</text>
</comment>
<keyword evidence="2" id="KW-1185">Reference proteome</keyword>
<gene>
    <name evidence="1" type="ORF">ATH84_101840</name>
</gene>
<dbReference type="RefSeq" id="WP_157034089.1">
    <property type="nucleotide sequence ID" value="NZ_CP035284.1"/>
</dbReference>
<dbReference type="Proteomes" id="UP000256794">
    <property type="component" value="Unassembled WGS sequence"/>
</dbReference>
<organism evidence="1 2">
    <name type="scientific">Paracoccus versutus</name>
    <name type="common">Thiobacillus versutus</name>
    <dbReference type="NCBI Taxonomy" id="34007"/>
    <lineage>
        <taxon>Bacteria</taxon>
        <taxon>Pseudomonadati</taxon>
        <taxon>Pseudomonadota</taxon>
        <taxon>Alphaproteobacteria</taxon>
        <taxon>Rhodobacterales</taxon>
        <taxon>Paracoccaceae</taxon>
        <taxon>Paracoccus</taxon>
    </lineage>
</organism>
<accession>A0AAQ0HIP1</accession>
<sequence length="45" mass="4979">MYKKRLRFSALSQKAEATSLSRGCDAKGLRVADRLPASVGAWLLR</sequence>
<proteinExistence type="predicted"/>
<name>A0AAQ0HIP1_PARVE</name>
<evidence type="ECO:0000313" key="1">
    <source>
        <dbReference type="EMBL" id="REG45873.1"/>
    </source>
</evidence>
<protein>
    <submittedName>
        <fullName evidence="1">Uncharacterized protein</fullName>
    </submittedName>
</protein>
<evidence type="ECO:0000313" key="2">
    <source>
        <dbReference type="Proteomes" id="UP000256794"/>
    </source>
</evidence>
<dbReference type="EMBL" id="QUMX01000018">
    <property type="protein sequence ID" value="REG45873.1"/>
    <property type="molecule type" value="Genomic_DNA"/>
</dbReference>